<evidence type="ECO:0000256" key="2">
    <source>
        <dbReference type="ARBA" id="ARBA00017823"/>
    </source>
</evidence>
<sequence length="97" mass="10084">MVDPIGNKAGAVSDRRIAPIGRAAPVEAAKPVASEAPAVQSTAAQLSAELAAKPPVDAERVARLRAAIQEGRYSRDPGAVADRMLALKNEWNSDDPA</sequence>
<proteinExistence type="inferred from homology"/>
<evidence type="ECO:0000256" key="3">
    <source>
        <dbReference type="ARBA" id="ARBA00022491"/>
    </source>
</evidence>
<dbReference type="KEGG" id="sphi:TS85_19570"/>
<evidence type="ECO:0000313" key="10">
    <source>
        <dbReference type="EMBL" id="AJP73518.1"/>
    </source>
</evidence>
<evidence type="ECO:0000256" key="4">
    <source>
        <dbReference type="ARBA" id="ARBA00022795"/>
    </source>
</evidence>
<dbReference type="InterPro" id="IPR031316">
    <property type="entry name" value="FlgM_C"/>
</dbReference>
<accession>A0A7U4JB10</accession>
<evidence type="ECO:0000256" key="1">
    <source>
        <dbReference type="ARBA" id="ARBA00005322"/>
    </source>
</evidence>
<dbReference type="RefSeq" id="WP_044334440.1">
    <property type="nucleotide sequence ID" value="NZ_CP010836.1"/>
</dbReference>
<dbReference type="SUPFAM" id="SSF101498">
    <property type="entry name" value="Anti-sigma factor FlgM"/>
    <property type="match status" value="1"/>
</dbReference>
<dbReference type="EMBL" id="CP010836">
    <property type="protein sequence ID" value="AJP73518.1"/>
    <property type="molecule type" value="Genomic_DNA"/>
</dbReference>
<reference evidence="10 11" key="1">
    <citation type="journal article" date="2015" name="Int. J. Syst. Evol. Microbiol.">
        <title>Sphingomonas hengshuiensis sp. nov., isolated from lake wetland.</title>
        <authorList>
            <person name="Wei S."/>
            <person name="Wang T."/>
            <person name="Liu H."/>
            <person name="Zhang C."/>
            <person name="Guo J."/>
            <person name="Wang Q."/>
            <person name="Liang K."/>
            <person name="Zhang Z."/>
        </authorList>
    </citation>
    <scope>NUCLEOTIDE SEQUENCE [LARGE SCALE GENOMIC DNA]</scope>
    <source>
        <strain evidence="10 11">WHSC-8</strain>
    </source>
</reference>
<evidence type="ECO:0000256" key="8">
    <source>
        <dbReference type="ARBA" id="ARBA00030117"/>
    </source>
</evidence>
<dbReference type="AlphaFoldDB" id="A0A7U4JB10"/>
<dbReference type="InterPro" id="IPR007412">
    <property type="entry name" value="FlgM"/>
</dbReference>
<keyword evidence="6" id="KW-0804">Transcription</keyword>
<organism evidence="10 11">
    <name type="scientific">Sphingomonas hengshuiensis</name>
    <dbReference type="NCBI Taxonomy" id="1609977"/>
    <lineage>
        <taxon>Bacteria</taxon>
        <taxon>Pseudomonadati</taxon>
        <taxon>Pseudomonadota</taxon>
        <taxon>Alphaproteobacteria</taxon>
        <taxon>Sphingomonadales</taxon>
        <taxon>Sphingomonadaceae</taxon>
        <taxon>Sphingomonas</taxon>
    </lineage>
</organism>
<keyword evidence="4" id="KW-1005">Bacterial flagellum biogenesis</keyword>
<protein>
    <recommendedName>
        <fullName evidence="2">Negative regulator of flagellin synthesis</fullName>
    </recommendedName>
    <alternativeName>
        <fullName evidence="8">Anti-sigma-28 factor</fullName>
    </alternativeName>
</protein>
<keyword evidence="11" id="KW-1185">Reference proteome</keyword>
<feature type="domain" description="Anti-sigma-28 factor FlgM C-terminal" evidence="9">
    <location>
        <begin position="43"/>
        <end position="85"/>
    </location>
</feature>
<evidence type="ECO:0000256" key="7">
    <source>
        <dbReference type="ARBA" id="ARBA00024739"/>
    </source>
</evidence>
<comment type="function">
    <text evidence="7">Responsible for the coupling of flagellin expression to flagellar assembly by preventing expression of the flagellin genes when a component of the middle class of proteins is defective. It negatively regulates flagellar genes by inhibiting the activity of FliA by directly binding to FliA.</text>
</comment>
<dbReference type="Pfam" id="PF04316">
    <property type="entry name" value="FlgM"/>
    <property type="match status" value="1"/>
</dbReference>
<dbReference type="Proteomes" id="UP000032300">
    <property type="component" value="Chromosome"/>
</dbReference>
<dbReference type="NCBIfam" id="TIGR03824">
    <property type="entry name" value="FlgM_jcvi"/>
    <property type="match status" value="1"/>
</dbReference>
<keyword evidence="5" id="KW-0805">Transcription regulation</keyword>
<reference evidence="10 11" key="2">
    <citation type="submission" date="2015-02" db="EMBL/GenBank/DDBJ databases">
        <title>The complete genome of Sphingomonas hengshuiensis sp. WHSC-8 isolated from soil of Hengshui Lake.</title>
        <authorList>
            <person name="Wei S."/>
            <person name="Guo J."/>
            <person name="Su C."/>
            <person name="Wu R."/>
            <person name="Zhang Z."/>
            <person name="Liang K."/>
            <person name="Li H."/>
            <person name="Wang T."/>
            <person name="Liu H."/>
            <person name="Zhang C."/>
            <person name="Li Z."/>
            <person name="Wang Q."/>
            <person name="Meng J."/>
        </authorList>
    </citation>
    <scope>NUCLEOTIDE SEQUENCE [LARGE SCALE GENOMIC DNA]</scope>
    <source>
        <strain evidence="10 11">WHSC-8</strain>
    </source>
</reference>
<evidence type="ECO:0000256" key="5">
    <source>
        <dbReference type="ARBA" id="ARBA00023015"/>
    </source>
</evidence>
<evidence type="ECO:0000256" key="6">
    <source>
        <dbReference type="ARBA" id="ARBA00023163"/>
    </source>
</evidence>
<dbReference type="InterPro" id="IPR035890">
    <property type="entry name" value="Anti-sigma-28_factor_FlgM_sf"/>
</dbReference>
<evidence type="ECO:0000259" key="9">
    <source>
        <dbReference type="Pfam" id="PF04316"/>
    </source>
</evidence>
<gene>
    <name evidence="10" type="ORF">TS85_19570</name>
</gene>
<keyword evidence="3" id="KW-0678">Repressor</keyword>
<dbReference type="GO" id="GO:0045892">
    <property type="term" value="P:negative regulation of DNA-templated transcription"/>
    <property type="evidence" value="ECO:0007669"/>
    <property type="project" value="InterPro"/>
</dbReference>
<name>A0A7U4JB10_9SPHN</name>
<comment type="similarity">
    <text evidence="1">Belongs to the FlgM family.</text>
</comment>
<evidence type="ECO:0000313" key="11">
    <source>
        <dbReference type="Proteomes" id="UP000032300"/>
    </source>
</evidence>
<dbReference type="GO" id="GO:0044781">
    <property type="term" value="P:bacterial-type flagellum organization"/>
    <property type="evidence" value="ECO:0007669"/>
    <property type="project" value="UniProtKB-KW"/>
</dbReference>